<dbReference type="Proteomes" id="UP000243515">
    <property type="component" value="Unassembled WGS sequence"/>
</dbReference>
<protein>
    <submittedName>
        <fullName evidence="1">Uncharacterized protein</fullName>
    </submittedName>
</protein>
<organism evidence="1 2">
    <name type="scientific">Elaphomyces granulatus</name>
    <dbReference type="NCBI Taxonomy" id="519963"/>
    <lineage>
        <taxon>Eukaryota</taxon>
        <taxon>Fungi</taxon>
        <taxon>Dikarya</taxon>
        <taxon>Ascomycota</taxon>
        <taxon>Pezizomycotina</taxon>
        <taxon>Eurotiomycetes</taxon>
        <taxon>Eurotiomycetidae</taxon>
        <taxon>Eurotiales</taxon>
        <taxon>Elaphomycetaceae</taxon>
        <taxon>Elaphomyces</taxon>
    </lineage>
</organism>
<accession>A0A232LSX8</accession>
<dbReference type="EMBL" id="NPHW01005083">
    <property type="protein sequence ID" value="OXV07118.1"/>
    <property type="molecule type" value="Genomic_DNA"/>
</dbReference>
<reference evidence="1 2" key="1">
    <citation type="journal article" date="2015" name="Environ. Microbiol.">
        <title>Metagenome sequence of Elaphomyces granulatus from sporocarp tissue reveals Ascomycota ectomycorrhizal fingerprints of genome expansion and a Proteobacteria-rich microbiome.</title>
        <authorList>
            <person name="Quandt C.A."/>
            <person name="Kohler A."/>
            <person name="Hesse C.N."/>
            <person name="Sharpton T.J."/>
            <person name="Martin F."/>
            <person name="Spatafora J.W."/>
        </authorList>
    </citation>
    <scope>NUCLEOTIDE SEQUENCE [LARGE SCALE GENOMIC DNA]</scope>
    <source>
        <strain evidence="1 2">OSC145934</strain>
    </source>
</reference>
<evidence type="ECO:0000313" key="2">
    <source>
        <dbReference type="Proteomes" id="UP000243515"/>
    </source>
</evidence>
<sequence>MLKQVLKTKTVRTSACKYLYFQTRHAHVPFSGPPSYATVNRRFNSHPNPVTYFSHKKAKDDIANGKFVDIHDIGAVGSAEFDVLLTDVTEKTLRTAVAELTGISYLQDASENEANLKVEHGSGFLYGPNFRPIFPCIVKNKKGNAKWVFFVVNSGSPATYLSATTSAALGISEYLTSVTIAGYGHLARISPENSHFSDVNLLGGDFCSVHKLALTYGDEGKFTVAFNYGTSWELKRKV</sequence>
<dbReference type="OrthoDB" id="5414761at2759"/>
<comment type="caution">
    <text evidence="1">The sequence shown here is derived from an EMBL/GenBank/DDBJ whole genome shotgun (WGS) entry which is preliminary data.</text>
</comment>
<proteinExistence type="predicted"/>
<keyword evidence="2" id="KW-1185">Reference proteome</keyword>
<name>A0A232LSX8_9EURO</name>
<dbReference type="AlphaFoldDB" id="A0A232LSX8"/>
<evidence type="ECO:0000313" key="1">
    <source>
        <dbReference type="EMBL" id="OXV07118.1"/>
    </source>
</evidence>
<gene>
    <name evidence="1" type="ORF">Egran_05115</name>
</gene>